<feature type="compositionally biased region" description="Basic and acidic residues" evidence="1">
    <location>
        <begin position="93"/>
        <end position="102"/>
    </location>
</feature>
<feature type="compositionally biased region" description="Basic and acidic residues" evidence="1">
    <location>
        <begin position="426"/>
        <end position="435"/>
    </location>
</feature>
<evidence type="ECO:0000313" key="2">
    <source>
        <dbReference type="EMBL" id="CAE4665637.1"/>
    </source>
</evidence>
<gene>
    <name evidence="2" type="ORF">DBRI00130_LOCUS42802</name>
</gene>
<evidence type="ECO:0000256" key="1">
    <source>
        <dbReference type="SAM" id="MobiDB-lite"/>
    </source>
</evidence>
<proteinExistence type="predicted"/>
<name>A0A7S4T4T2_9STRA</name>
<feature type="region of interest" description="Disordered" evidence="1">
    <location>
        <begin position="415"/>
        <end position="435"/>
    </location>
</feature>
<sequence length="484" mass="55001">MLKEKKKVGLRNATRPKEHKKILQRVKTKPNAVKSHTMVKNDSNIGLKRKETHPHQVPPNKDDAMDRKKPIDKNEDDSEIDGTDGTHVGLIVETKRMAKDDVSTLLVGKGVEDTHSQIPSDEPKREQSHEHDPKHKHSHEHDPKHKQSQENDPKHKQSQENDPKHKQSQEKKPKHKQSQEKNPKHKHLQENVILQHVDQCLRVGSTHSPDANSGLKKKETHPKQSSPNKDDAMDMKKPTDNKNDDLKEDGTHVGKIVQAKKRSKEDILDDLLALHVIKRAENDKSQATFDDPKFKYSQVMFKDKIKSIAHSSLASNATSTGEESSIMYITWRDYVDVKGEKEKHAKHTESKGEPGINFTDCVIEPEVPAVCEMTKEEREYAQYINSTFNGCINDLVSSERTVPETCVDTAAKMIGEEGSMDEEEDSRVSRFSRDSRSRVSRVSNSSSYAEYVEELEGPAAWAAMLLLDIHFLVHSCTRPRFGSR</sequence>
<feature type="compositionally biased region" description="Basic and acidic residues" evidence="1">
    <location>
        <begin position="228"/>
        <end position="252"/>
    </location>
</feature>
<reference evidence="2" key="1">
    <citation type="submission" date="2021-01" db="EMBL/GenBank/DDBJ databases">
        <authorList>
            <person name="Corre E."/>
            <person name="Pelletier E."/>
            <person name="Niang G."/>
            <person name="Scheremetjew M."/>
            <person name="Finn R."/>
            <person name="Kale V."/>
            <person name="Holt S."/>
            <person name="Cochrane G."/>
            <person name="Meng A."/>
            <person name="Brown T."/>
            <person name="Cohen L."/>
        </authorList>
    </citation>
    <scope>NUCLEOTIDE SEQUENCE</scope>
    <source>
        <strain evidence="2">GSO104</strain>
    </source>
</reference>
<feature type="region of interest" description="Disordered" evidence="1">
    <location>
        <begin position="1"/>
        <end position="255"/>
    </location>
</feature>
<feature type="compositionally biased region" description="Basic and acidic residues" evidence="1">
    <location>
        <begin position="110"/>
        <end position="182"/>
    </location>
</feature>
<dbReference type="EMBL" id="HBNS01059521">
    <property type="protein sequence ID" value="CAE4665637.1"/>
    <property type="molecule type" value="Transcribed_RNA"/>
</dbReference>
<accession>A0A7S4T4T2</accession>
<dbReference type="AlphaFoldDB" id="A0A7S4T4T2"/>
<feature type="compositionally biased region" description="Basic residues" evidence="1">
    <location>
        <begin position="17"/>
        <end position="28"/>
    </location>
</feature>
<feature type="compositionally biased region" description="Basic and acidic residues" evidence="1">
    <location>
        <begin position="60"/>
        <end position="73"/>
    </location>
</feature>
<protein>
    <submittedName>
        <fullName evidence="2">Uncharacterized protein</fullName>
    </submittedName>
</protein>
<organism evidence="2">
    <name type="scientific">Ditylum brightwellii</name>
    <dbReference type="NCBI Taxonomy" id="49249"/>
    <lineage>
        <taxon>Eukaryota</taxon>
        <taxon>Sar</taxon>
        <taxon>Stramenopiles</taxon>
        <taxon>Ochrophyta</taxon>
        <taxon>Bacillariophyta</taxon>
        <taxon>Mediophyceae</taxon>
        <taxon>Lithodesmiophycidae</taxon>
        <taxon>Lithodesmiales</taxon>
        <taxon>Lithodesmiaceae</taxon>
        <taxon>Ditylum</taxon>
    </lineage>
</organism>